<evidence type="ECO:0000313" key="2">
    <source>
        <dbReference type="Proteomes" id="UP001150830"/>
    </source>
</evidence>
<evidence type="ECO:0000313" key="1">
    <source>
        <dbReference type="EMBL" id="MCY0964086.1"/>
    </source>
</evidence>
<dbReference type="EMBL" id="JAPNOA010000009">
    <property type="protein sequence ID" value="MCY0964086.1"/>
    <property type="molecule type" value="Genomic_DNA"/>
</dbReference>
<accession>A0A9X3IQS1</accession>
<dbReference type="RefSeq" id="WP_283172304.1">
    <property type="nucleotide sequence ID" value="NZ_JAPNOA010000009.1"/>
</dbReference>
<comment type="caution">
    <text evidence="1">The sequence shown here is derived from an EMBL/GenBank/DDBJ whole genome shotgun (WGS) entry which is preliminary data.</text>
</comment>
<dbReference type="AlphaFoldDB" id="A0A9X3IQS1"/>
<protein>
    <submittedName>
        <fullName evidence="1">Uncharacterized protein</fullName>
    </submittedName>
</protein>
<organism evidence="1 2">
    <name type="scientific">Parathalassolituus penaei</name>
    <dbReference type="NCBI Taxonomy" id="2997323"/>
    <lineage>
        <taxon>Bacteria</taxon>
        <taxon>Pseudomonadati</taxon>
        <taxon>Pseudomonadota</taxon>
        <taxon>Gammaproteobacteria</taxon>
        <taxon>Oceanospirillales</taxon>
        <taxon>Oceanospirillaceae</taxon>
        <taxon>Parathalassolituus</taxon>
    </lineage>
</organism>
<keyword evidence="2" id="KW-1185">Reference proteome</keyword>
<gene>
    <name evidence="1" type="ORF">OUO13_02700</name>
</gene>
<proteinExistence type="predicted"/>
<dbReference type="Proteomes" id="UP001150830">
    <property type="component" value="Unassembled WGS sequence"/>
</dbReference>
<reference evidence="1" key="1">
    <citation type="submission" date="2022-11" db="EMBL/GenBank/DDBJ databases">
        <title>Parathalassolutuus dongxingensis gen. nov., sp. nov., a novel member of family Oceanospirillaceae isolated from a coastal shrimp pond in Guangxi, China.</title>
        <authorList>
            <person name="Chen H."/>
        </authorList>
    </citation>
    <scope>NUCLEOTIDE SEQUENCE</scope>
    <source>
        <strain evidence="1">G-43</strain>
    </source>
</reference>
<sequence>MCPQKRGKITKLRGLALFVGLLVLTPFSHGAKMLHPDFPVIEGRYQMTKEWSVTLPEKFNRRIEDGDLVIWRPGVTLWIAAWGNDKNENADVRLKATRDDISPKAFDIQTSKTDHILRLTYRLREGNEQGAVPAYYCFAFGDTGHVQMAIYLDHERDVKSAQTICGSLSENNAR</sequence>
<name>A0A9X3IQS1_9GAMM</name>